<protein>
    <submittedName>
        <fullName evidence="1">Uncharacterized protein</fullName>
    </submittedName>
</protein>
<dbReference type="EMBL" id="KJ144825">
    <property type="protein sequence ID" value="AIW58890.1"/>
    <property type="molecule type" value="Genomic_DNA"/>
</dbReference>
<accession>A0A1R7SQL5</accession>
<evidence type="ECO:0000313" key="1">
    <source>
        <dbReference type="EMBL" id="AIW58890.1"/>
    </source>
</evidence>
<sequence>MRCRRGRITRHPSGVNGAYVDTRDVWHPGTVQVMQQIGSARTASPSRAVSSCSAATSVVIDITSLR</sequence>
<reference evidence="1" key="1">
    <citation type="submission" date="2014-01" db="EMBL/GenBank/DDBJ databases">
        <title>Ecumicin biosynthetic gene cluster from Nonomuraea sp. MJM5123.</title>
        <authorList>
            <person name="Kim J.-Y."/>
            <person name="Suh J.-W."/>
            <person name="Yang S.-H."/>
        </authorList>
    </citation>
    <scope>NUCLEOTIDE SEQUENCE</scope>
    <source>
        <strain evidence="1">MJM5123</strain>
    </source>
</reference>
<dbReference type="AlphaFoldDB" id="A0A1R7SQL5"/>
<name>A0A1R7SQL5_9ACTN</name>
<proteinExistence type="predicted"/>
<organism evidence="1">
    <name type="scientific">Nonomuraea sp. MJM5123</name>
    <dbReference type="NCBI Taxonomy" id="1562372"/>
    <lineage>
        <taxon>Bacteria</taxon>
        <taxon>Bacillati</taxon>
        <taxon>Actinomycetota</taxon>
        <taxon>Actinomycetes</taxon>
        <taxon>Streptosporangiales</taxon>
        <taxon>Streptosporangiaceae</taxon>
        <taxon>Nonomuraea</taxon>
    </lineage>
</organism>